<dbReference type="PRINTS" id="PR00260">
    <property type="entry name" value="CHEMTRNSDUCR"/>
</dbReference>
<organism evidence="8 9">
    <name type="scientific">Solidesulfovibrio magneticus str. Maddingley MBC34</name>
    <dbReference type="NCBI Taxonomy" id="1206767"/>
    <lineage>
        <taxon>Bacteria</taxon>
        <taxon>Pseudomonadati</taxon>
        <taxon>Thermodesulfobacteriota</taxon>
        <taxon>Desulfovibrionia</taxon>
        <taxon>Desulfovibrionales</taxon>
        <taxon>Desulfovibrionaceae</taxon>
        <taxon>Solidesulfovibrio</taxon>
    </lineage>
</organism>
<dbReference type="Gene3D" id="1.10.287.950">
    <property type="entry name" value="Methyl-accepting chemotaxis protein"/>
    <property type="match status" value="1"/>
</dbReference>
<feature type="non-terminal residue" evidence="8">
    <location>
        <position position="463"/>
    </location>
</feature>
<feature type="domain" description="HAMP" evidence="7">
    <location>
        <begin position="217"/>
        <end position="269"/>
    </location>
</feature>
<dbReference type="Gene3D" id="6.10.340.10">
    <property type="match status" value="1"/>
</dbReference>
<dbReference type="GO" id="GO:0005886">
    <property type="term" value="C:plasma membrane"/>
    <property type="evidence" value="ECO:0007669"/>
    <property type="project" value="TreeGrafter"/>
</dbReference>
<dbReference type="GO" id="GO:0006935">
    <property type="term" value="P:chemotaxis"/>
    <property type="evidence" value="ECO:0007669"/>
    <property type="project" value="UniProtKB-KW"/>
</dbReference>
<dbReference type="PANTHER" id="PTHR43531:SF11">
    <property type="entry name" value="METHYL-ACCEPTING CHEMOTAXIS PROTEIN 3"/>
    <property type="match status" value="1"/>
</dbReference>
<keyword evidence="5" id="KW-1133">Transmembrane helix</keyword>
<dbReference type="PANTHER" id="PTHR43531">
    <property type="entry name" value="PROTEIN ICFG"/>
    <property type="match status" value="1"/>
</dbReference>
<sequence>MFKNVNVGYKLCGGFALVIIIFICLALQQAQTMDNLGVIHDEGAKRSKDSKAVMDVSLRVSNFTSVIGDAEINRNLAETHKQLTKVREQSKADIRTVLASVDTAEERELGSQFSDSYKEYIDILEKKILPRLEAIAQARQEPVESLEAELRELDNQADALREATLKPLAAIAEALARENLAGDAAYDAKHAEALRILIGLTALGTVLALVISFITARGITKPLAAAIAYAQALAQGDLEQDLSVRQRDELGRLADALRLVADSERQVAEQAGHMAQGDLSANLAPRGPKDTLLISMAKLAASEREVAETAGRIAVGDLRVAVAKRSEKDVLLEAFGKMIDALTSIALDLQSGADNVAAGSEQLSASAESISQGATEQAAAVEQSSSSMEEMSAGIQQNAENARQTESIAATAARDAKASGEAMTQTMAAMKEIAGKINIIEEIARQTDLLALNAAVEAARAGE</sequence>
<comment type="caution">
    <text evidence="8">The sequence shown here is derived from an EMBL/GenBank/DDBJ whole genome shotgun (WGS) entry which is preliminary data.</text>
</comment>
<dbReference type="PROSITE" id="PS50111">
    <property type="entry name" value="CHEMOTAXIS_TRANSDUC_2"/>
    <property type="match status" value="1"/>
</dbReference>
<dbReference type="PROSITE" id="PS50885">
    <property type="entry name" value="HAMP"/>
    <property type="match status" value="1"/>
</dbReference>
<keyword evidence="3" id="KW-0807">Transducer</keyword>
<evidence type="ECO:0000259" key="6">
    <source>
        <dbReference type="PROSITE" id="PS50111"/>
    </source>
</evidence>
<dbReference type="InterPro" id="IPR051310">
    <property type="entry name" value="MCP_chemotaxis"/>
</dbReference>
<dbReference type="SMART" id="SM00304">
    <property type="entry name" value="HAMP"/>
    <property type="match status" value="2"/>
</dbReference>
<gene>
    <name evidence="8" type="ORF">B193_3146</name>
</gene>
<keyword evidence="5" id="KW-0472">Membrane</keyword>
<accession>K6GMI0</accession>
<dbReference type="SUPFAM" id="SSF58104">
    <property type="entry name" value="Methyl-accepting chemotaxis protein (MCP) signaling domain"/>
    <property type="match status" value="1"/>
</dbReference>
<dbReference type="Pfam" id="PF00672">
    <property type="entry name" value="HAMP"/>
    <property type="match status" value="1"/>
</dbReference>
<proteinExistence type="inferred from homology"/>
<evidence type="ECO:0000313" key="9">
    <source>
        <dbReference type="Proteomes" id="UP000006272"/>
    </source>
</evidence>
<evidence type="ECO:0000256" key="3">
    <source>
        <dbReference type="PROSITE-ProRule" id="PRU00284"/>
    </source>
</evidence>
<evidence type="ECO:0000256" key="4">
    <source>
        <dbReference type="SAM" id="MobiDB-lite"/>
    </source>
</evidence>
<dbReference type="EMBL" id="ALAO01000282">
    <property type="protein sequence ID" value="EKO38165.1"/>
    <property type="molecule type" value="Genomic_DNA"/>
</dbReference>
<feature type="domain" description="Methyl-accepting transducer" evidence="6">
    <location>
        <begin position="352"/>
        <end position="463"/>
    </location>
</feature>
<dbReference type="InterPro" id="IPR003660">
    <property type="entry name" value="HAMP_dom"/>
</dbReference>
<dbReference type="GO" id="GO:0004888">
    <property type="term" value="F:transmembrane signaling receptor activity"/>
    <property type="evidence" value="ECO:0007669"/>
    <property type="project" value="InterPro"/>
</dbReference>
<dbReference type="InterPro" id="IPR004089">
    <property type="entry name" value="MCPsignal_dom"/>
</dbReference>
<feature type="compositionally biased region" description="Polar residues" evidence="4">
    <location>
        <begin position="394"/>
        <end position="408"/>
    </location>
</feature>
<dbReference type="AlphaFoldDB" id="K6GMI0"/>
<comment type="similarity">
    <text evidence="2">Belongs to the methyl-accepting chemotaxis (MCP) protein family.</text>
</comment>
<evidence type="ECO:0000313" key="8">
    <source>
        <dbReference type="EMBL" id="EKO38165.1"/>
    </source>
</evidence>
<feature type="transmembrane region" description="Helical" evidence="5">
    <location>
        <begin position="196"/>
        <end position="216"/>
    </location>
</feature>
<protein>
    <submittedName>
        <fullName evidence="8">Methyl-accepting chemotaxis protein</fullName>
    </submittedName>
</protein>
<evidence type="ECO:0000259" key="7">
    <source>
        <dbReference type="PROSITE" id="PS50885"/>
    </source>
</evidence>
<reference evidence="8 9" key="1">
    <citation type="submission" date="2012-07" db="EMBL/GenBank/DDBJ databases">
        <title>Draft genome sequence of Desulfovibrio magneticus str. Maddingley MBC34 obtained from a metagenomic sequence of a methanogenic enrichment isolated from coal-seam formation water in Victoria, Australia.</title>
        <authorList>
            <person name="Greenfield P."/>
            <person name="Hendry P."/>
            <person name="Li D."/>
            <person name="Rosewarne C.P."/>
            <person name="Tran-Dinh N."/>
            <person name="Elbourne L.D.H."/>
            <person name="Paulsen I.T."/>
            <person name="Midgley D.J."/>
        </authorList>
    </citation>
    <scope>NUCLEOTIDE SEQUENCE [LARGE SCALE GENOMIC DNA]</scope>
    <source>
        <strain evidence="9">Maddingley MBC34</strain>
    </source>
</reference>
<evidence type="ECO:0000256" key="5">
    <source>
        <dbReference type="SAM" id="Phobius"/>
    </source>
</evidence>
<feature type="region of interest" description="Disordered" evidence="4">
    <location>
        <begin position="367"/>
        <end position="416"/>
    </location>
</feature>
<dbReference type="Proteomes" id="UP000006272">
    <property type="component" value="Unassembled WGS sequence"/>
</dbReference>
<evidence type="ECO:0000256" key="1">
    <source>
        <dbReference type="ARBA" id="ARBA00022500"/>
    </source>
</evidence>
<feature type="transmembrane region" description="Helical" evidence="5">
    <location>
        <begin position="6"/>
        <end position="27"/>
    </location>
</feature>
<feature type="compositionally biased region" description="Low complexity" evidence="4">
    <location>
        <begin position="376"/>
        <end position="393"/>
    </location>
</feature>
<dbReference type="Pfam" id="PF00015">
    <property type="entry name" value="MCPsignal"/>
    <property type="match status" value="1"/>
</dbReference>
<keyword evidence="1" id="KW-0145">Chemotaxis</keyword>
<keyword evidence="5" id="KW-0812">Transmembrane</keyword>
<evidence type="ECO:0000256" key="2">
    <source>
        <dbReference type="ARBA" id="ARBA00029447"/>
    </source>
</evidence>
<dbReference type="GO" id="GO:0007165">
    <property type="term" value="P:signal transduction"/>
    <property type="evidence" value="ECO:0007669"/>
    <property type="project" value="UniProtKB-KW"/>
</dbReference>
<name>K6GMI0_9BACT</name>
<dbReference type="InterPro" id="IPR004090">
    <property type="entry name" value="Chemotax_Me-accpt_rcpt"/>
</dbReference>